<dbReference type="AlphaFoldDB" id="A0A7K4ASS8"/>
<dbReference type="EMBL" id="JAAYQL010000013">
    <property type="protein sequence ID" value="NLK31698.1"/>
    <property type="molecule type" value="Genomic_DNA"/>
</dbReference>
<evidence type="ECO:0000313" key="2">
    <source>
        <dbReference type="EMBL" id="NLK31698.1"/>
    </source>
</evidence>
<name>A0A7K4ASS8_9EURY</name>
<evidence type="ECO:0000256" key="1">
    <source>
        <dbReference type="SAM" id="MobiDB-lite"/>
    </source>
</evidence>
<feature type="region of interest" description="Disordered" evidence="1">
    <location>
        <begin position="1"/>
        <end position="25"/>
    </location>
</feature>
<feature type="compositionally biased region" description="Basic residues" evidence="1">
    <location>
        <begin position="10"/>
        <end position="25"/>
    </location>
</feature>
<reference evidence="2 3" key="1">
    <citation type="journal article" date="2020" name="Biotechnol. Biofuels">
        <title>New insights from the biogas microbiome by comprehensive genome-resolved metagenomics of nearly 1600 species originating from multiple anaerobic digesters.</title>
        <authorList>
            <person name="Campanaro S."/>
            <person name="Treu L."/>
            <person name="Rodriguez-R L.M."/>
            <person name="Kovalovszki A."/>
            <person name="Ziels R.M."/>
            <person name="Maus I."/>
            <person name="Zhu X."/>
            <person name="Kougias P.G."/>
            <person name="Basile A."/>
            <person name="Luo G."/>
            <person name="Schluter A."/>
            <person name="Konstantinidis K.T."/>
            <person name="Angelidaki I."/>
        </authorList>
    </citation>
    <scope>NUCLEOTIDE SEQUENCE [LARGE SCALE GENOMIC DNA]</scope>
    <source>
        <strain evidence="2">AS22ysBPME_46</strain>
    </source>
</reference>
<evidence type="ECO:0000313" key="3">
    <source>
        <dbReference type="Proteomes" id="UP000585579"/>
    </source>
</evidence>
<sequence length="61" mass="7094">MCGYPTRLTNARKKSFRAKQRGKKPLHRGIFQSGYNLVTDYKLSRPTKVRNLGKKEKVKDV</sequence>
<proteinExistence type="predicted"/>
<protein>
    <submittedName>
        <fullName evidence="2">Uncharacterized protein</fullName>
    </submittedName>
</protein>
<gene>
    <name evidence="2" type="ORF">GX302_02305</name>
</gene>
<accession>A0A7K4ASS8</accession>
<organism evidence="2 3">
    <name type="scientific">Methanosarcina flavescens</name>
    <dbReference type="NCBI Taxonomy" id="1715806"/>
    <lineage>
        <taxon>Archaea</taxon>
        <taxon>Methanobacteriati</taxon>
        <taxon>Methanobacteriota</taxon>
        <taxon>Stenosarchaea group</taxon>
        <taxon>Methanomicrobia</taxon>
        <taxon>Methanosarcinales</taxon>
        <taxon>Methanosarcinaceae</taxon>
        <taxon>Methanosarcina</taxon>
    </lineage>
</organism>
<comment type="caution">
    <text evidence="2">The sequence shown here is derived from an EMBL/GenBank/DDBJ whole genome shotgun (WGS) entry which is preliminary data.</text>
</comment>
<dbReference type="Proteomes" id="UP000585579">
    <property type="component" value="Unassembled WGS sequence"/>
</dbReference>